<dbReference type="AlphaFoldDB" id="A0A8G1ZR40"/>
<gene>
    <name evidence="2" type="ORF">C0Q92_18945</name>
</gene>
<dbReference type="EMBL" id="PKLL01000023">
    <property type="protein sequence ID" value="RZE20767.1"/>
    <property type="molecule type" value="Genomic_DNA"/>
</dbReference>
<evidence type="ECO:0000313" key="3">
    <source>
        <dbReference type="Proteomes" id="UP000292693"/>
    </source>
</evidence>
<feature type="transmembrane region" description="Helical" evidence="1">
    <location>
        <begin position="429"/>
        <end position="448"/>
    </location>
</feature>
<feature type="transmembrane region" description="Helical" evidence="1">
    <location>
        <begin position="57"/>
        <end position="77"/>
    </location>
</feature>
<sequence>MTDRRPTASWLSVLLVALALGAGFVVAAHVVAPEGARHVLAGADGLTSPVERRNQSFVTGGLLAVLPLSVLLSGTVVRRARYGRVIAAGSEEEPPALRPTRGEARAAAGVAVAVAGAALWTLGATGERTGAGREGVRELAPLWSGDFWPGLLLVGPVAALLLLLLVRVGAALLHVVRGRLGHGVPLVLRYARDNAQPVFTAPAEPSRRWLTGALQRELRRALAEFDNAALPAGAAREWAWSGLDAAVLAVGHPDEVGGGHRDRHRDPAALAAALVLVRCVRAGLGTCGARPGTRPPVRMAAACCALNPLHGPAGLRERLRVPGGGPGTELPVCSLCSDYLRLPFVSPPPGLLLLPGPRRTRVPYLEAAGPLPGVHGGLDALVREIKETPVRTEPSRVRDRRGLLLAASAALGLAAVVALAGQAGAGGSVNWLVLLPLFVGAAIGAVYVRRHPGERRAEPRTAFTTAEEAAFVRMRDKAAELLPELGLLIAEAPVALPGGTPGMERALDAYAAAGTVLDGARDLADLAGVVALVEEGTAPIRAAMNAARPRRRRLLSRRPVPAQPHTPLTCFFNPFHGLATAGEASWRMLGRRDLLTVAVCAECAAALAARRTPQSLTVRHEGRLAPYYEVPPEQSLWAATGYGSLTGGPLAPLVNRGDFRRAAERR</sequence>
<dbReference type="RefSeq" id="WP_030308522.1">
    <property type="nucleotide sequence ID" value="NZ_CP109235.1"/>
</dbReference>
<accession>A0A8G1ZR40</accession>
<keyword evidence="1" id="KW-1133">Transmembrane helix</keyword>
<protein>
    <submittedName>
        <fullName evidence="2">Uncharacterized protein</fullName>
    </submittedName>
</protein>
<feature type="transmembrane region" description="Helical" evidence="1">
    <location>
        <begin position="147"/>
        <end position="170"/>
    </location>
</feature>
<evidence type="ECO:0000313" key="2">
    <source>
        <dbReference type="EMBL" id="RZE20767.1"/>
    </source>
</evidence>
<keyword evidence="1" id="KW-0472">Membrane</keyword>
<feature type="transmembrane region" description="Helical" evidence="1">
    <location>
        <begin position="106"/>
        <end position="123"/>
    </location>
</feature>
<proteinExistence type="predicted"/>
<keyword evidence="1" id="KW-0812">Transmembrane</keyword>
<evidence type="ECO:0000256" key="1">
    <source>
        <dbReference type="SAM" id="Phobius"/>
    </source>
</evidence>
<dbReference type="Proteomes" id="UP000292693">
    <property type="component" value="Unassembled WGS sequence"/>
</dbReference>
<comment type="caution">
    <text evidence="2">The sequence shown here is derived from an EMBL/GenBank/DDBJ whole genome shotgun (WGS) entry which is preliminary data.</text>
</comment>
<name>A0A8G1ZR40_9ACTN</name>
<feature type="transmembrane region" description="Helical" evidence="1">
    <location>
        <begin position="403"/>
        <end position="423"/>
    </location>
</feature>
<organism evidence="2 3">
    <name type="scientific">Streptomyces albidoflavus</name>
    <dbReference type="NCBI Taxonomy" id="1886"/>
    <lineage>
        <taxon>Bacteria</taxon>
        <taxon>Bacillati</taxon>
        <taxon>Actinomycetota</taxon>
        <taxon>Actinomycetes</taxon>
        <taxon>Kitasatosporales</taxon>
        <taxon>Streptomycetaceae</taxon>
        <taxon>Streptomyces</taxon>
        <taxon>Streptomyces albidoflavus group</taxon>
    </lineage>
</organism>
<reference evidence="2 3" key="1">
    <citation type="submission" date="2017-12" db="EMBL/GenBank/DDBJ databases">
        <title>Population genomics insights into the ecological differentiation and adaptive evolution in streptomycetes.</title>
        <authorList>
            <person name="Li Y."/>
            <person name="Huang Y."/>
        </authorList>
    </citation>
    <scope>NUCLEOTIDE SEQUENCE [LARGE SCALE GENOMIC DNA]</scope>
    <source>
        <strain evidence="2 3">NBRC 100770</strain>
    </source>
</reference>